<organism evidence="3 4">
    <name type="scientific">Microbacterium gawkjiense</name>
    <dbReference type="NCBI Taxonomy" id="3067309"/>
    <lineage>
        <taxon>Bacteria</taxon>
        <taxon>Bacillati</taxon>
        <taxon>Actinomycetota</taxon>
        <taxon>Actinomycetes</taxon>
        <taxon>Micrococcales</taxon>
        <taxon>Microbacteriaceae</taxon>
        <taxon>Microbacterium</taxon>
    </lineage>
</organism>
<comment type="caution">
    <text evidence="3">The sequence shown here is derived from an EMBL/GenBank/DDBJ whole genome shotgun (WGS) entry which is preliminary data.</text>
</comment>
<dbReference type="RefSeq" id="WP_311861841.1">
    <property type="nucleotide sequence ID" value="NZ_JAUZVV010000002.1"/>
</dbReference>
<dbReference type="Proteomes" id="UP001251849">
    <property type="component" value="Unassembled WGS sequence"/>
</dbReference>
<evidence type="ECO:0000256" key="1">
    <source>
        <dbReference type="SAM" id="MobiDB-lite"/>
    </source>
</evidence>
<dbReference type="PROSITE" id="PS50093">
    <property type="entry name" value="PKD"/>
    <property type="match status" value="1"/>
</dbReference>
<evidence type="ECO:0000313" key="4">
    <source>
        <dbReference type="Proteomes" id="UP001251849"/>
    </source>
</evidence>
<dbReference type="InterPro" id="IPR000601">
    <property type="entry name" value="PKD_dom"/>
</dbReference>
<sequence length="257" mass="26620">MAIEATRTETTTPRAPSRNTNNNGGGGSAPILAPPPPRDPNAYYPGGRTRDQWLADCAFDLACTAPITAPGSAPLPSTEQADQEPAEPAPAPAAPDPTTATIDDVAQFAPAPPGVVGEPDGFGVVGMPTNFVVGATEHTVDGEIFDVPVTVRFTPVSFLFDYGDGATRETTTPGTSWQDLDVPQFTATDTSHSYAEPGEYEASATIRYVAEADAGGGWFAVPGILEIDTPTTVIRVVDVDTALVEQTCDEDPGGPGC</sequence>
<evidence type="ECO:0000259" key="2">
    <source>
        <dbReference type="PROSITE" id="PS50093"/>
    </source>
</evidence>
<name>A0ABU3GBR8_9MICO</name>
<protein>
    <recommendedName>
        <fullName evidence="2">PKD domain-containing protein</fullName>
    </recommendedName>
</protein>
<feature type="compositionally biased region" description="Low complexity" evidence="1">
    <location>
        <begin position="1"/>
        <end position="22"/>
    </location>
</feature>
<accession>A0ABU3GBR8</accession>
<proteinExistence type="predicted"/>
<feature type="region of interest" description="Disordered" evidence="1">
    <location>
        <begin position="68"/>
        <end position="99"/>
    </location>
</feature>
<evidence type="ECO:0000313" key="3">
    <source>
        <dbReference type="EMBL" id="MDT3316876.1"/>
    </source>
</evidence>
<gene>
    <name evidence="3" type="ORF">Q9S71_08560</name>
</gene>
<reference evidence="3 4" key="1">
    <citation type="submission" date="2023-08" db="EMBL/GenBank/DDBJ databases">
        <title>Microbacterium aquilitoris sp. nov. and Microbacterium gwkjibeachense sp. nov., isolated from beach.</title>
        <authorList>
            <person name="Lee S.D."/>
            <person name="Yang H."/>
            <person name="Kim I."/>
        </authorList>
    </citation>
    <scope>NUCLEOTIDE SEQUENCE [LARGE SCALE GENOMIC DNA]</scope>
    <source>
        <strain evidence="3 4">KSW4-11</strain>
    </source>
</reference>
<keyword evidence="4" id="KW-1185">Reference proteome</keyword>
<feature type="region of interest" description="Disordered" evidence="1">
    <location>
        <begin position="1"/>
        <end position="49"/>
    </location>
</feature>
<dbReference type="EMBL" id="JAUZVV010000002">
    <property type="protein sequence ID" value="MDT3316876.1"/>
    <property type="molecule type" value="Genomic_DNA"/>
</dbReference>
<feature type="domain" description="PKD" evidence="2">
    <location>
        <begin position="154"/>
        <end position="206"/>
    </location>
</feature>